<sequence>MDLDLAAVRAFVAVADEGQFGYAASPSSTRRPPIPLRSCGPHANPHPGLPHLVEHVAQNYNRDTATQSWIPDADRPLFMS</sequence>
<evidence type="ECO:0000313" key="1">
    <source>
        <dbReference type="EMBL" id="SNY79963.1"/>
    </source>
</evidence>
<name>A0A285L681_9NOCA</name>
<dbReference type="STRING" id="1379680.GCA_001612615_01282"/>
<accession>A0A285L681</accession>
<evidence type="ECO:0000313" key="2">
    <source>
        <dbReference type="Proteomes" id="UP000219565"/>
    </source>
</evidence>
<dbReference type="Proteomes" id="UP000219565">
    <property type="component" value="Unassembled WGS sequence"/>
</dbReference>
<reference evidence="2" key="1">
    <citation type="submission" date="2017-09" db="EMBL/GenBank/DDBJ databases">
        <authorList>
            <person name="Varghese N."/>
            <person name="Submissions S."/>
        </authorList>
    </citation>
    <scope>NUCLEOTIDE SEQUENCE [LARGE SCALE GENOMIC DNA]</scope>
    <source>
        <strain evidence="2">DSM 45537</strain>
    </source>
</reference>
<dbReference type="AlphaFoldDB" id="A0A285L681"/>
<proteinExistence type="predicted"/>
<keyword evidence="2" id="KW-1185">Reference proteome</keyword>
<dbReference type="EMBL" id="OBEG01000001">
    <property type="protein sequence ID" value="SNY79963.1"/>
    <property type="molecule type" value="Genomic_DNA"/>
</dbReference>
<protein>
    <submittedName>
        <fullName evidence="1">Uncharacterized protein</fullName>
    </submittedName>
</protein>
<gene>
    <name evidence="1" type="ORF">SAMN04244553_1778</name>
</gene>
<dbReference type="RefSeq" id="WP_179830790.1">
    <property type="nucleotide sequence ID" value="NZ_OBEG01000001.1"/>
</dbReference>
<organism evidence="1 2">
    <name type="scientific">Nocardia amikacinitolerans</name>
    <dbReference type="NCBI Taxonomy" id="756689"/>
    <lineage>
        <taxon>Bacteria</taxon>
        <taxon>Bacillati</taxon>
        <taxon>Actinomycetota</taxon>
        <taxon>Actinomycetes</taxon>
        <taxon>Mycobacteriales</taxon>
        <taxon>Nocardiaceae</taxon>
        <taxon>Nocardia</taxon>
    </lineage>
</organism>